<dbReference type="PANTHER" id="PTHR46517">
    <property type="entry name" value="FRUCTOSE-2,6-BISPHOSPHATASE TIGAR"/>
    <property type="match status" value="1"/>
</dbReference>
<dbReference type="Gene3D" id="3.40.50.1240">
    <property type="entry name" value="Phosphoglycerate mutase-like"/>
    <property type="match status" value="1"/>
</dbReference>
<evidence type="ECO:0000256" key="2">
    <source>
        <dbReference type="PIRSR" id="PIRSR613078-1"/>
    </source>
</evidence>
<accession>A0A4Q9KDK2</accession>
<dbReference type="InterPro" id="IPR051695">
    <property type="entry name" value="Phosphoglycerate_Mutase"/>
</dbReference>
<dbReference type="CDD" id="cd07067">
    <property type="entry name" value="HP_PGM_like"/>
    <property type="match status" value="1"/>
</dbReference>
<keyword evidence="1" id="KW-0378">Hydrolase</keyword>
<evidence type="ECO:0000313" key="5">
    <source>
        <dbReference type="Proteomes" id="UP000292373"/>
    </source>
</evidence>
<evidence type="ECO:0000256" key="3">
    <source>
        <dbReference type="PIRSR" id="PIRSR613078-2"/>
    </source>
</evidence>
<sequence>MRSNPRFTFVRHGQCVANAQGRVVGQLDSPLTPLGHTQAEGAAVLLAGRRDLTAVVSSDLQRSHATARIIAGVLDLPLYLEPGLREQTFGTMEGQLFADLTALSPGAEHINEVRWGNGESVADVHARLIETFARIEAAHPGPIVLVTHGHVIQIAMSMLQGRGFRDVEWFDLPNGGIVNGPA</sequence>
<evidence type="ECO:0000313" key="4">
    <source>
        <dbReference type="EMBL" id="TBT84941.1"/>
    </source>
</evidence>
<dbReference type="PANTHER" id="PTHR46517:SF1">
    <property type="entry name" value="FRUCTOSE-2,6-BISPHOSPHATASE TIGAR"/>
    <property type="match status" value="1"/>
</dbReference>
<dbReference type="GO" id="GO:0004331">
    <property type="term" value="F:fructose-2,6-bisphosphate 2-phosphatase activity"/>
    <property type="evidence" value="ECO:0007669"/>
    <property type="project" value="TreeGrafter"/>
</dbReference>
<organism evidence="4 5">
    <name type="scientific">Propioniciclava sinopodophylli</name>
    <dbReference type="NCBI Taxonomy" id="1837344"/>
    <lineage>
        <taxon>Bacteria</taxon>
        <taxon>Bacillati</taxon>
        <taxon>Actinomycetota</taxon>
        <taxon>Actinomycetes</taxon>
        <taxon>Propionibacteriales</taxon>
        <taxon>Propionibacteriaceae</taxon>
        <taxon>Propioniciclava</taxon>
    </lineage>
</organism>
<dbReference type="GO" id="GO:0005829">
    <property type="term" value="C:cytosol"/>
    <property type="evidence" value="ECO:0007669"/>
    <property type="project" value="TreeGrafter"/>
</dbReference>
<dbReference type="OrthoDB" id="4697614at2"/>
<name>A0A4Q9KDK2_9ACTN</name>
<dbReference type="GO" id="GO:0045820">
    <property type="term" value="P:negative regulation of glycolytic process"/>
    <property type="evidence" value="ECO:0007669"/>
    <property type="project" value="TreeGrafter"/>
</dbReference>
<dbReference type="SMART" id="SM00855">
    <property type="entry name" value="PGAM"/>
    <property type="match status" value="1"/>
</dbReference>
<dbReference type="AlphaFoldDB" id="A0A4Q9KDK2"/>
<dbReference type="Proteomes" id="UP000292373">
    <property type="component" value="Unassembled WGS sequence"/>
</dbReference>
<dbReference type="EMBL" id="SDMQ01000006">
    <property type="protein sequence ID" value="TBT84941.1"/>
    <property type="molecule type" value="Genomic_DNA"/>
</dbReference>
<reference evidence="4 5" key="1">
    <citation type="submission" date="2019-01" db="EMBL/GenBank/DDBJ databases">
        <title>Lactibacter flavus gen. nov., sp. nov., a novel bacterium of the family Propionibacteriaceae isolated from raw milk and dairy products.</title>
        <authorList>
            <person name="Huptas C."/>
            <person name="Wenning M."/>
            <person name="Breitenwieser F."/>
            <person name="Doll E."/>
            <person name="Von Neubeck M."/>
            <person name="Busse H.-J."/>
            <person name="Scherer S."/>
        </authorList>
    </citation>
    <scope>NUCLEOTIDE SEQUENCE [LARGE SCALE GENOMIC DNA]</scope>
    <source>
        <strain evidence="4 5">KCTC 33808</strain>
    </source>
</reference>
<dbReference type="RefSeq" id="WP_131167854.1">
    <property type="nucleotide sequence ID" value="NZ_SDMQ01000006.1"/>
</dbReference>
<dbReference type="Pfam" id="PF00300">
    <property type="entry name" value="His_Phos_1"/>
    <property type="match status" value="1"/>
</dbReference>
<evidence type="ECO:0000256" key="1">
    <source>
        <dbReference type="ARBA" id="ARBA00022801"/>
    </source>
</evidence>
<feature type="active site" description="Tele-phosphohistidine intermediate" evidence="2">
    <location>
        <position position="12"/>
    </location>
</feature>
<dbReference type="InterPro" id="IPR013078">
    <property type="entry name" value="His_Pase_superF_clade-1"/>
</dbReference>
<dbReference type="SUPFAM" id="SSF53254">
    <property type="entry name" value="Phosphoglycerate mutase-like"/>
    <property type="match status" value="1"/>
</dbReference>
<proteinExistence type="predicted"/>
<gene>
    <name evidence="4" type="ORF">ET989_07090</name>
</gene>
<dbReference type="PIRSF" id="PIRSF000709">
    <property type="entry name" value="6PFK_2-Ptase"/>
    <property type="match status" value="1"/>
</dbReference>
<comment type="caution">
    <text evidence="4">The sequence shown here is derived from an EMBL/GenBank/DDBJ whole genome shotgun (WGS) entry which is preliminary data.</text>
</comment>
<feature type="binding site" evidence="3">
    <location>
        <begin position="11"/>
        <end position="18"/>
    </location>
    <ligand>
        <name>substrate</name>
    </ligand>
</feature>
<dbReference type="InterPro" id="IPR029033">
    <property type="entry name" value="His_PPase_superfam"/>
</dbReference>
<keyword evidence="5" id="KW-1185">Reference proteome</keyword>
<dbReference type="GO" id="GO:0043456">
    <property type="term" value="P:regulation of pentose-phosphate shunt"/>
    <property type="evidence" value="ECO:0007669"/>
    <property type="project" value="TreeGrafter"/>
</dbReference>
<protein>
    <submittedName>
        <fullName evidence="4">Histidine phosphatase family protein</fullName>
    </submittedName>
</protein>
<feature type="binding site" evidence="3">
    <location>
        <position position="62"/>
    </location>
    <ligand>
        <name>substrate</name>
    </ligand>
</feature>
<feature type="active site" description="Proton donor/acceptor" evidence="2">
    <location>
        <position position="86"/>
    </location>
</feature>